<evidence type="ECO:0000256" key="2">
    <source>
        <dbReference type="ARBA" id="ARBA00007175"/>
    </source>
</evidence>
<dbReference type="InterPro" id="IPR019186">
    <property type="entry name" value="Nucleolar_protein_12"/>
</dbReference>
<dbReference type="PANTHER" id="PTHR14577:SF0">
    <property type="entry name" value="NUCLEOLAR PROTEIN 12"/>
    <property type="match status" value="1"/>
</dbReference>
<feature type="region of interest" description="Disordered" evidence="5">
    <location>
        <begin position="225"/>
        <end position="269"/>
    </location>
</feature>
<dbReference type="Proteomes" id="UP000015354">
    <property type="component" value="Unassembled WGS sequence"/>
</dbReference>
<dbReference type="EMBL" id="ATMH01004738">
    <property type="protein sequence ID" value="EPY29074.1"/>
    <property type="molecule type" value="Genomic_DNA"/>
</dbReference>
<gene>
    <name evidence="6" type="ORF">STCU_04738</name>
</gene>
<protein>
    <recommendedName>
        <fullName evidence="8">Nucleolar protein 12</fullName>
    </recommendedName>
</protein>
<evidence type="ECO:0000256" key="4">
    <source>
        <dbReference type="ARBA" id="ARBA00023242"/>
    </source>
</evidence>
<organism evidence="6 7">
    <name type="scientific">Strigomonas culicis</name>
    <dbReference type="NCBI Taxonomy" id="28005"/>
    <lineage>
        <taxon>Eukaryota</taxon>
        <taxon>Discoba</taxon>
        <taxon>Euglenozoa</taxon>
        <taxon>Kinetoplastea</taxon>
        <taxon>Metakinetoplastina</taxon>
        <taxon>Trypanosomatida</taxon>
        <taxon>Trypanosomatidae</taxon>
        <taxon>Strigomonadinae</taxon>
        <taxon>Strigomonas</taxon>
    </lineage>
</organism>
<dbReference type="Pfam" id="PF09805">
    <property type="entry name" value="Nop25"/>
    <property type="match status" value="1"/>
</dbReference>
<reference evidence="6 7" key="1">
    <citation type="journal article" date="2013" name="PLoS ONE">
        <title>Predicting the Proteins of Angomonas deanei, Strigomonas culicis and Their Respective Endosymbionts Reveals New Aspects of the Trypanosomatidae Family.</title>
        <authorList>
            <person name="Motta M.C."/>
            <person name="Martins A.C."/>
            <person name="de Souza S.S."/>
            <person name="Catta-Preta C.M."/>
            <person name="Silva R."/>
            <person name="Klein C.C."/>
            <person name="de Almeida L.G."/>
            <person name="de Lima Cunha O."/>
            <person name="Ciapina L.P."/>
            <person name="Brocchi M."/>
            <person name="Colabardini A.C."/>
            <person name="de Araujo Lima B."/>
            <person name="Machado C.R."/>
            <person name="de Almeida Soares C.M."/>
            <person name="Probst C.M."/>
            <person name="de Menezes C.B."/>
            <person name="Thompson C.E."/>
            <person name="Bartholomeu D.C."/>
            <person name="Gradia D.F."/>
            <person name="Pavoni D.P."/>
            <person name="Grisard E.C."/>
            <person name="Fantinatti-Garboggini F."/>
            <person name="Marchini F.K."/>
            <person name="Rodrigues-Luiz G.F."/>
            <person name="Wagner G."/>
            <person name="Goldman G.H."/>
            <person name="Fietto J.L."/>
            <person name="Elias M.C."/>
            <person name="Goldman M.H."/>
            <person name="Sagot M.F."/>
            <person name="Pereira M."/>
            <person name="Stoco P.H."/>
            <person name="de Mendonca-Neto R.P."/>
            <person name="Teixeira S.M."/>
            <person name="Maciel T.E."/>
            <person name="de Oliveira Mendes T.A."/>
            <person name="Urmenyi T.P."/>
            <person name="de Souza W."/>
            <person name="Schenkman S."/>
            <person name="de Vasconcelos A.T."/>
        </authorList>
    </citation>
    <scope>NUCLEOTIDE SEQUENCE [LARGE SCALE GENOMIC DNA]</scope>
</reference>
<evidence type="ECO:0000313" key="7">
    <source>
        <dbReference type="Proteomes" id="UP000015354"/>
    </source>
</evidence>
<keyword evidence="4" id="KW-0539">Nucleus</keyword>
<dbReference type="PANTHER" id="PTHR14577">
    <property type="entry name" value="NUCLEOLAR PROTEIN 12"/>
    <property type="match status" value="1"/>
</dbReference>
<dbReference type="GO" id="GO:0019843">
    <property type="term" value="F:rRNA binding"/>
    <property type="evidence" value="ECO:0007669"/>
    <property type="project" value="TreeGrafter"/>
</dbReference>
<evidence type="ECO:0000256" key="1">
    <source>
        <dbReference type="ARBA" id="ARBA00004604"/>
    </source>
</evidence>
<evidence type="ECO:0000256" key="5">
    <source>
        <dbReference type="SAM" id="MobiDB-lite"/>
    </source>
</evidence>
<comment type="similarity">
    <text evidence="2">Belongs to the RRP17 family.</text>
</comment>
<evidence type="ECO:0000313" key="6">
    <source>
        <dbReference type="EMBL" id="EPY29074.1"/>
    </source>
</evidence>
<proteinExistence type="inferred from homology"/>
<accession>S9UJX3</accession>
<dbReference type="GO" id="GO:0005730">
    <property type="term" value="C:nucleolus"/>
    <property type="evidence" value="ECO:0007669"/>
    <property type="project" value="UniProtKB-SubCell"/>
</dbReference>
<name>S9UJX3_9TRYP</name>
<dbReference type="OrthoDB" id="278516at2759"/>
<feature type="compositionally biased region" description="Basic residues" evidence="5">
    <location>
        <begin position="245"/>
        <end position="269"/>
    </location>
</feature>
<feature type="compositionally biased region" description="Acidic residues" evidence="5">
    <location>
        <begin position="137"/>
        <end position="146"/>
    </location>
</feature>
<evidence type="ECO:0000256" key="3">
    <source>
        <dbReference type="ARBA" id="ARBA00023054"/>
    </source>
</evidence>
<keyword evidence="7" id="KW-1185">Reference proteome</keyword>
<feature type="compositionally biased region" description="Low complexity" evidence="5">
    <location>
        <begin position="156"/>
        <end position="179"/>
    </location>
</feature>
<keyword evidence="3" id="KW-0175">Coiled coil</keyword>
<evidence type="ECO:0008006" key="8">
    <source>
        <dbReference type="Google" id="ProtNLM"/>
    </source>
</evidence>
<feature type="region of interest" description="Disordered" evidence="5">
    <location>
        <begin position="126"/>
        <end position="179"/>
    </location>
</feature>
<dbReference type="AlphaFoldDB" id="S9UJX3"/>
<comment type="caution">
    <text evidence="6">The sequence shown here is derived from an EMBL/GenBank/DDBJ whole genome shotgun (WGS) entry which is preliminary data.</text>
</comment>
<sequence>MGAYVDTGEDDGKKKVKKGFKTDRRENYLRMLTKKATGKDVKPKAKPTREKKIVFDDEARRDYLLTLHKKKNERRVQAFVDVKKKMQRANAKTRKEQREEARKAYNSFAKVPILPDYSYQIPRYAQEEEQASHSGADDEAEADDDSGVQRRRRAQRLAMRSESVHAMPSAMTGAAAADSGTARIDDEYVTVEVRPLLPAGRSPASTLADLPAVVEEELRRLRVETRGAAKTKSKVHVMKELEKIRKIRKHSRKGHGKRSKSGKRKNRKK</sequence>
<comment type="subcellular location">
    <subcellularLocation>
        <location evidence="1">Nucleus</location>
        <location evidence="1">Nucleolus</location>
    </subcellularLocation>
</comment>